<comment type="caution">
    <text evidence="1">The sequence shown here is derived from an EMBL/GenBank/DDBJ whole genome shotgun (WGS) entry which is preliminary data.</text>
</comment>
<protein>
    <submittedName>
        <fullName evidence="1">Uncharacterized protein</fullName>
    </submittedName>
</protein>
<name>A0AAQ4EH73_AMBAM</name>
<dbReference type="AlphaFoldDB" id="A0AAQ4EH73"/>
<reference evidence="1 2" key="1">
    <citation type="journal article" date="2023" name="Arcadia Sci">
        <title>De novo assembly of a long-read Amblyomma americanum tick genome.</title>
        <authorList>
            <person name="Chou S."/>
            <person name="Poskanzer K.E."/>
            <person name="Rollins M."/>
            <person name="Thuy-Boun P.S."/>
        </authorList>
    </citation>
    <scope>NUCLEOTIDE SEQUENCE [LARGE SCALE GENOMIC DNA]</scope>
    <source>
        <strain evidence="1">F_SG_1</strain>
        <tissue evidence="1">Salivary glands</tissue>
    </source>
</reference>
<keyword evidence="2" id="KW-1185">Reference proteome</keyword>
<organism evidence="1 2">
    <name type="scientific">Amblyomma americanum</name>
    <name type="common">Lone star tick</name>
    <dbReference type="NCBI Taxonomy" id="6943"/>
    <lineage>
        <taxon>Eukaryota</taxon>
        <taxon>Metazoa</taxon>
        <taxon>Ecdysozoa</taxon>
        <taxon>Arthropoda</taxon>
        <taxon>Chelicerata</taxon>
        <taxon>Arachnida</taxon>
        <taxon>Acari</taxon>
        <taxon>Parasitiformes</taxon>
        <taxon>Ixodida</taxon>
        <taxon>Ixodoidea</taxon>
        <taxon>Ixodidae</taxon>
        <taxon>Amblyomminae</taxon>
        <taxon>Amblyomma</taxon>
    </lineage>
</organism>
<dbReference type="Proteomes" id="UP001321473">
    <property type="component" value="Unassembled WGS sequence"/>
</dbReference>
<proteinExistence type="predicted"/>
<evidence type="ECO:0000313" key="1">
    <source>
        <dbReference type="EMBL" id="KAK8774030.1"/>
    </source>
</evidence>
<gene>
    <name evidence="1" type="ORF">V5799_011438</name>
</gene>
<evidence type="ECO:0000313" key="2">
    <source>
        <dbReference type="Proteomes" id="UP001321473"/>
    </source>
</evidence>
<sequence length="135" mass="14652">MLIRVADYILTLGPTVITFPSDLNKLSQDFEKVSGVPGVVGCLDGSYVEIQCPSNKVAATYCNGHHHLSLTLRAVCNNKPRGGFQLLFGRGDTSSGRELRQRGTGSLLTVVALTAPLRMLNICDIDFLLLMMEVV</sequence>
<dbReference type="EMBL" id="JARKHS020015914">
    <property type="protein sequence ID" value="KAK8774030.1"/>
    <property type="molecule type" value="Genomic_DNA"/>
</dbReference>
<accession>A0AAQ4EH73</accession>